<dbReference type="Proteomes" id="UP000765509">
    <property type="component" value="Unassembled WGS sequence"/>
</dbReference>
<evidence type="ECO:0000313" key="3">
    <source>
        <dbReference type="Proteomes" id="UP000765509"/>
    </source>
</evidence>
<proteinExistence type="predicted"/>
<gene>
    <name evidence="2" type="ORF">O181_059236</name>
</gene>
<dbReference type="EMBL" id="AVOT02027453">
    <property type="protein sequence ID" value="MBW0519521.1"/>
    <property type="molecule type" value="Genomic_DNA"/>
</dbReference>
<feature type="compositionally biased region" description="Basic and acidic residues" evidence="1">
    <location>
        <begin position="80"/>
        <end position="109"/>
    </location>
</feature>
<accession>A0A9Q3HVI5</accession>
<protein>
    <submittedName>
        <fullName evidence="2">Uncharacterized protein</fullName>
    </submittedName>
</protein>
<keyword evidence="3" id="KW-1185">Reference proteome</keyword>
<name>A0A9Q3HVI5_9BASI</name>
<evidence type="ECO:0000313" key="2">
    <source>
        <dbReference type="EMBL" id="MBW0519521.1"/>
    </source>
</evidence>
<dbReference type="AlphaFoldDB" id="A0A9Q3HVI5"/>
<sequence length="127" mass="14435">MPKPLEGRYELLLTHKELSGSGEDHGTLRRMESIVFQIKGQKYKKLAEEPSLLSIEQKKELEMITDLEKAGPVMSTSSKPDPEVSKDKPKELRRIREVPRTIKAREKAKQIGTDLTHKGTGSPSWRI</sequence>
<comment type="caution">
    <text evidence="2">The sequence shown here is derived from an EMBL/GenBank/DDBJ whole genome shotgun (WGS) entry which is preliminary data.</text>
</comment>
<evidence type="ECO:0000256" key="1">
    <source>
        <dbReference type="SAM" id="MobiDB-lite"/>
    </source>
</evidence>
<organism evidence="2 3">
    <name type="scientific">Austropuccinia psidii MF-1</name>
    <dbReference type="NCBI Taxonomy" id="1389203"/>
    <lineage>
        <taxon>Eukaryota</taxon>
        <taxon>Fungi</taxon>
        <taxon>Dikarya</taxon>
        <taxon>Basidiomycota</taxon>
        <taxon>Pucciniomycotina</taxon>
        <taxon>Pucciniomycetes</taxon>
        <taxon>Pucciniales</taxon>
        <taxon>Sphaerophragmiaceae</taxon>
        <taxon>Austropuccinia</taxon>
    </lineage>
</organism>
<reference evidence="2" key="1">
    <citation type="submission" date="2021-03" db="EMBL/GenBank/DDBJ databases">
        <title>Draft genome sequence of rust myrtle Austropuccinia psidii MF-1, a brazilian biotype.</title>
        <authorList>
            <person name="Quecine M.C."/>
            <person name="Pachon D.M.R."/>
            <person name="Bonatelli M.L."/>
            <person name="Correr F.H."/>
            <person name="Franceschini L.M."/>
            <person name="Leite T.F."/>
            <person name="Margarido G.R.A."/>
            <person name="Almeida C.A."/>
            <person name="Ferrarezi J.A."/>
            <person name="Labate C.A."/>
        </authorList>
    </citation>
    <scope>NUCLEOTIDE SEQUENCE</scope>
    <source>
        <strain evidence="2">MF-1</strain>
    </source>
</reference>
<feature type="region of interest" description="Disordered" evidence="1">
    <location>
        <begin position="68"/>
        <end position="127"/>
    </location>
</feature>